<keyword evidence="6" id="KW-1185">Reference proteome</keyword>
<dbReference type="EMBL" id="JALLBG020000070">
    <property type="protein sequence ID" value="KAL3767974.1"/>
    <property type="molecule type" value="Genomic_DNA"/>
</dbReference>
<proteinExistence type="predicted"/>
<keyword evidence="1" id="KW-0808">Transferase</keyword>
<organism evidence="5 6">
    <name type="scientific">Discostella pseudostelligera</name>
    <dbReference type="NCBI Taxonomy" id="259834"/>
    <lineage>
        <taxon>Eukaryota</taxon>
        <taxon>Sar</taxon>
        <taxon>Stramenopiles</taxon>
        <taxon>Ochrophyta</taxon>
        <taxon>Bacillariophyta</taxon>
        <taxon>Coscinodiscophyceae</taxon>
        <taxon>Thalassiosirophycidae</taxon>
        <taxon>Stephanodiscales</taxon>
        <taxon>Stephanodiscaceae</taxon>
        <taxon>Discostella</taxon>
    </lineage>
</organism>
<feature type="chain" id="PRO_5044778438" description="N-acetyltransferase domain-containing protein" evidence="3">
    <location>
        <begin position="20"/>
        <end position="297"/>
    </location>
</feature>
<reference evidence="5 6" key="1">
    <citation type="submission" date="2024-10" db="EMBL/GenBank/DDBJ databases">
        <title>Updated reference genomes for cyclostephanoid diatoms.</title>
        <authorList>
            <person name="Roberts W.R."/>
            <person name="Alverson A.J."/>
        </authorList>
    </citation>
    <scope>NUCLEOTIDE SEQUENCE [LARGE SCALE GENOMIC DNA]</scope>
    <source>
        <strain evidence="5 6">AJA232-27</strain>
    </source>
</reference>
<dbReference type="SUPFAM" id="SSF55729">
    <property type="entry name" value="Acyl-CoA N-acyltransferases (Nat)"/>
    <property type="match status" value="1"/>
</dbReference>
<protein>
    <recommendedName>
        <fullName evidence="4">N-acetyltransferase domain-containing protein</fullName>
    </recommendedName>
</protein>
<feature type="signal peptide" evidence="3">
    <location>
        <begin position="1"/>
        <end position="19"/>
    </location>
</feature>
<dbReference type="Pfam" id="PF00583">
    <property type="entry name" value="Acetyltransf_1"/>
    <property type="match status" value="1"/>
</dbReference>
<sequence length="297" mass="32670">MRVAAFAFAAIALCGEVSSFTCRSSLSTRHRPSFVSVTNTNAAVESTVQILNGSEQSIADAAKFMVDAFWLQSPQQLIQHDGWDVSELSEMARSSLIHIQAEDLEDKYGERMGKRKLDALIIAAMDSGNINNDQSSSSPMLGMVTLEVRLMDRQQDFLSIEASERLLTQAVASLGPKQRREFKDASVIDTANQLLSPDITAVCTLSNLCVSPKARRQGLAAKLCNEAERIAKDALGFSDIYLRVELANDAAKRLYEEKLGYESVFDVNSTTTLRVDGIAGCFVEVETDMVVMKKKLR</sequence>
<keyword evidence="3" id="KW-0732">Signal</keyword>
<evidence type="ECO:0000259" key="4">
    <source>
        <dbReference type="PROSITE" id="PS51186"/>
    </source>
</evidence>
<evidence type="ECO:0000256" key="3">
    <source>
        <dbReference type="SAM" id="SignalP"/>
    </source>
</evidence>
<dbReference type="AlphaFoldDB" id="A0ABD3MVI1"/>
<evidence type="ECO:0000313" key="6">
    <source>
        <dbReference type="Proteomes" id="UP001530293"/>
    </source>
</evidence>
<dbReference type="CDD" id="cd04301">
    <property type="entry name" value="NAT_SF"/>
    <property type="match status" value="1"/>
</dbReference>
<dbReference type="InterPro" id="IPR050680">
    <property type="entry name" value="YpeA/RimI_acetyltransf"/>
</dbReference>
<dbReference type="PROSITE" id="PS51186">
    <property type="entry name" value="GNAT"/>
    <property type="match status" value="1"/>
</dbReference>
<accession>A0ABD3MVI1</accession>
<gene>
    <name evidence="5" type="ORF">ACHAWU_005432</name>
</gene>
<dbReference type="GO" id="GO:0016746">
    <property type="term" value="F:acyltransferase activity"/>
    <property type="evidence" value="ECO:0007669"/>
    <property type="project" value="UniProtKB-KW"/>
</dbReference>
<dbReference type="PANTHER" id="PTHR43420">
    <property type="entry name" value="ACETYLTRANSFERASE"/>
    <property type="match status" value="1"/>
</dbReference>
<dbReference type="InterPro" id="IPR000182">
    <property type="entry name" value="GNAT_dom"/>
</dbReference>
<evidence type="ECO:0000313" key="5">
    <source>
        <dbReference type="EMBL" id="KAL3767974.1"/>
    </source>
</evidence>
<feature type="domain" description="N-acetyltransferase" evidence="4">
    <location>
        <begin position="146"/>
        <end position="297"/>
    </location>
</feature>
<evidence type="ECO:0000256" key="2">
    <source>
        <dbReference type="ARBA" id="ARBA00023315"/>
    </source>
</evidence>
<keyword evidence="2" id="KW-0012">Acyltransferase</keyword>
<evidence type="ECO:0000256" key="1">
    <source>
        <dbReference type="ARBA" id="ARBA00022679"/>
    </source>
</evidence>
<name>A0ABD3MVI1_9STRA</name>
<dbReference type="Proteomes" id="UP001530293">
    <property type="component" value="Unassembled WGS sequence"/>
</dbReference>
<comment type="caution">
    <text evidence="5">The sequence shown here is derived from an EMBL/GenBank/DDBJ whole genome shotgun (WGS) entry which is preliminary data.</text>
</comment>
<dbReference type="Gene3D" id="3.40.630.30">
    <property type="match status" value="1"/>
</dbReference>
<dbReference type="InterPro" id="IPR016181">
    <property type="entry name" value="Acyl_CoA_acyltransferase"/>
</dbReference>